<keyword evidence="1" id="KW-0378">Hydrolase</keyword>
<evidence type="ECO:0000256" key="1">
    <source>
        <dbReference type="ARBA" id="ARBA00022801"/>
    </source>
</evidence>
<dbReference type="AlphaFoldDB" id="A0A7X9XCB1"/>
<dbReference type="PANTHER" id="PTHR43156">
    <property type="entry name" value="STAGE II SPORULATION PROTEIN E-RELATED"/>
    <property type="match status" value="1"/>
</dbReference>
<gene>
    <name evidence="4" type="ORF">HHU12_25990</name>
</gene>
<evidence type="ECO:0000313" key="4">
    <source>
        <dbReference type="EMBL" id="NME71444.1"/>
    </source>
</evidence>
<dbReference type="Pfam" id="PF07228">
    <property type="entry name" value="SpoIIE"/>
    <property type="match status" value="1"/>
</dbReference>
<proteinExistence type="predicted"/>
<dbReference type="GO" id="GO:0016791">
    <property type="term" value="F:phosphatase activity"/>
    <property type="evidence" value="ECO:0007669"/>
    <property type="project" value="TreeGrafter"/>
</dbReference>
<dbReference type="RefSeq" id="WP_169659659.1">
    <property type="nucleotide sequence ID" value="NZ_JABANE010000098.1"/>
</dbReference>
<comment type="caution">
    <text evidence="4">The sequence shown here is derived from an EMBL/GenBank/DDBJ whole genome shotgun (WGS) entry which is preliminary data.</text>
</comment>
<dbReference type="Gene3D" id="3.60.40.10">
    <property type="entry name" value="PPM-type phosphatase domain"/>
    <property type="match status" value="1"/>
</dbReference>
<keyword evidence="5" id="KW-1185">Reference proteome</keyword>
<evidence type="ECO:0000259" key="3">
    <source>
        <dbReference type="Pfam" id="PF07228"/>
    </source>
</evidence>
<reference evidence="4 5" key="1">
    <citation type="submission" date="2020-04" db="EMBL/GenBank/DDBJ databases">
        <title>Flammeovirga sp. SR4, a novel species isolated from seawater.</title>
        <authorList>
            <person name="Wang X."/>
        </authorList>
    </citation>
    <scope>NUCLEOTIDE SEQUENCE [LARGE SCALE GENOMIC DNA]</scope>
    <source>
        <strain evidence="4 5">ATCC 23126</strain>
    </source>
</reference>
<feature type="domain" description="PPM-type phosphatase" evidence="3">
    <location>
        <begin position="541"/>
        <end position="739"/>
    </location>
</feature>
<keyword evidence="2" id="KW-0812">Transmembrane</keyword>
<dbReference type="InterPro" id="IPR001932">
    <property type="entry name" value="PPM-type_phosphatase-like_dom"/>
</dbReference>
<dbReference type="InterPro" id="IPR036457">
    <property type="entry name" value="PPM-type-like_dom_sf"/>
</dbReference>
<evidence type="ECO:0000313" key="5">
    <source>
        <dbReference type="Proteomes" id="UP000576082"/>
    </source>
</evidence>
<dbReference type="PANTHER" id="PTHR43156:SF9">
    <property type="entry name" value="HAMP DOMAIN-CONTAINING PROTEIN"/>
    <property type="match status" value="1"/>
</dbReference>
<feature type="transmembrane region" description="Helical" evidence="2">
    <location>
        <begin position="12"/>
        <end position="32"/>
    </location>
</feature>
<name>A0A7X9XCB1_9BACT</name>
<organism evidence="4 5">
    <name type="scientific">Flammeovirga aprica JL-4</name>
    <dbReference type="NCBI Taxonomy" id="694437"/>
    <lineage>
        <taxon>Bacteria</taxon>
        <taxon>Pseudomonadati</taxon>
        <taxon>Bacteroidota</taxon>
        <taxon>Cytophagia</taxon>
        <taxon>Cytophagales</taxon>
        <taxon>Flammeovirgaceae</taxon>
        <taxon>Flammeovirga</taxon>
    </lineage>
</organism>
<sequence>MFRKIQSSIFSYFFTIVILALFVLVVVVNSILTRFENKAVEERMEDVTLAIADYLSKTVNNEERTATLLSETLNVEDIIEIDQLYSSITDKELTSKEWKKVQTSSFYQQNNGDSLQSVLQYYLDKTAKRKKKVIPVLINHLEHFQKIADVEEVILMDKEKILASSKRKELTGKPISGVGLEALSLPNQVKLLQNKTMQWIDLANFLNVGKRVFLLSKVPHTKGKSHYLLYVYDARKWDLNAQLNNVEKSETVDIYLIGKDGKLRSSIRSFNKNPSEVLLRLSQQGVSEKELSKAKKENSIIGLLEVPEEITMMSNNNIMALSEGVSVNGLNAIFMTHWLKSDGIDWRVVVEWGKDEAFAEWYKVRFYLNALLLIIGIFFLLGVIYGGRRLAKPIYALKNALDDLAEKPLTFNYMNFEEKGITNDMLQKMDIIGSEVKRLHEVQREMEKKLSDSTTIVSQQHKQNESLTSKEHQLTAENKVANDKILELEQVINTHYKSVKKTLKLGMYDSSLYHLSLESYFHIHKAKEEISGDFICTYERDSRVFFFLGDTGKDSIKAALSRMVITSIINEVVNVKRLASASRILEAIHKNIFEITKSENLIFEKGIKLSVCVWDRQKQMLEFSGLNQAIFVLRDDNFEELIGDELIGETYNSEGQFIANTHYIPLNRVKNALLYLFSDGMIHQNNNEEELFTQKRLKELLIDVHSEDLNTQKEYIEKTFIEWKGEADQKDDASILGLKLI</sequence>
<dbReference type="InterPro" id="IPR052016">
    <property type="entry name" value="Bact_Sigma-Reg"/>
</dbReference>
<evidence type="ECO:0000256" key="2">
    <source>
        <dbReference type="SAM" id="Phobius"/>
    </source>
</evidence>
<dbReference type="Proteomes" id="UP000576082">
    <property type="component" value="Unassembled WGS sequence"/>
</dbReference>
<feature type="transmembrane region" description="Helical" evidence="2">
    <location>
        <begin position="366"/>
        <end position="385"/>
    </location>
</feature>
<keyword evidence="2" id="KW-1133">Transmembrane helix</keyword>
<dbReference type="EMBL" id="JABANE010000098">
    <property type="protein sequence ID" value="NME71444.1"/>
    <property type="molecule type" value="Genomic_DNA"/>
</dbReference>
<protein>
    <submittedName>
        <fullName evidence="4">SpoIIE family protein phosphatase</fullName>
    </submittedName>
</protein>
<accession>A0A7X9XCB1</accession>
<keyword evidence="2" id="KW-0472">Membrane</keyword>